<feature type="domain" description="UspA" evidence="1">
    <location>
        <begin position="18"/>
        <end position="87"/>
    </location>
</feature>
<dbReference type="InterPro" id="IPR006016">
    <property type="entry name" value="UspA"/>
</dbReference>
<organism evidence="2">
    <name type="scientific">bioreactor metagenome</name>
    <dbReference type="NCBI Taxonomy" id="1076179"/>
    <lineage>
        <taxon>unclassified sequences</taxon>
        <taxon>metagenomes</taxon>
        <taxon>ecological metagenomes</taxon>
    </lineage>
</organism>
<dbReference type="PRINTS" id="PR01438">
    <property type="entry name" value="UNVRSLSTRESS"/>
</dbReference>
<dbReference type="AlphaFoldDB" id="A0A645J4E0"/>
<accession>A0A645J4E0</accession>
<protein>
    <recommendedName>
        <fullName evidence="1">UspA domain-containing protein</fullName>
    </recommendedName>
</protein>
<dbReference type="EMBL" id="VSSQ01131257">
    <property type="protein sequence ID" value="MPN58501.1"/>
    <property type="molecule type" value="Genomic_DNA"/>
</dbReference>
<reference evidence="2" key="1">
    <citation type="submission" date="2019-08" db="EMBL/GenBank/DDBJ databases">
        <authorList>
            <person name="Kucharzyk K."/>
            <person name="Murdoch R.W."/>
            <person name="Higgins S."/>
            <person name="Loffler F."/>
        </authorList>
    </citation>
    <scope>NUCLEOTIDE SEQUENCE</scope>
</reference>
<dbReference type="Gene3D" id="3.40.50.620">
    <property type="entry name" value="HUPs"/>
    <property type="match status" value="1"/>
</dbReference>
<dbReference type="InterPro" id="IPR014729">
    <property type="entry name" value="Rossmann-like_a/b/a_fold"/>
</dbReference>
<evidence type="ECO:0000259" key="1">
    <source>
        <dbReference type="Pfam" id="PF00582"/>
    </source>
</evidence>
<dbReference type="SUPFAM" id="SSF52402">
    <property type="entry name" value="Adenine nucleotide alpha hydrolases-like"/>
    <property type="match status" value="1"/>
</dbReference>
<proteinExistence type="predicted"/>
<name>A0A645J4E0_9ZZZZ</name>
<gene>
    <name evidence="2" type="ORF">SDC9_206206</name>
</gene>
<evidence type="ECO:0000313" key="2">
    <source>
        <dbReference type="EMBL" id="MPN58501.1"/>
    </source>
</evidence>
<dbReference type="InterPro" id="IPR006015">
    <property type="entry name" value="Universal_stress_UspA"/>
</dbReference>
<comment type="caution">
    <text evidence="2">The sequence shown here is derived from an EMBL/GenBank/DDBJ whole genome shotgun (WGS) entry which is preliminary data.</text>
</comment>
<dbReference type="Pfam" id="PF00582">
    <property type="entry name" value="Usp"/>
    <property type="match status" value="1"/>
</dbReference>
<sequence>MPRDSTDPVPAVAHSMLEQTLAGRTKPGVTLDLQARPGHPRDVLVRASEDADLMVVGRRGQEGFKGLKLGSVAQHALYGAKCPVAVVTAAH</sequence>